<organism evidence="6 7">
    <name type="scientific">Penicillium angulare</name>
    <dbReference type="NCBI Taxonomy" id="116970"/>
    <lineage>
        <taxon>Eukaryota</taxon>
        <taxon>Fungi</taxon>
        <taxon>Dikarya</taxon>
        <taxon>Ascomycota</taxon>
        <taxon>Pezizomycotina</taxon>
        <taxon>Eurotiomycetes</taxon>
        <taxon>Eurotiomycetidae</taxon>
        <taxon>Eurotiales</taxon>
        <taxon>Aspergillaceae</taxon>
        <taxon>Penicillium</taxon>
    </lineage>
</organism>
<keyword evidence="3" id="KW-1015">Disulfide bond</keyword>
<dbReference type="Proteomes" id="UP001149165">
    <property type="component" value="Unassembled WGS sequence"/>
</dbReference>
<dbReference type="EMBL" id="JAPQKH010000003">
    <property type="protein sequence ID" value="KAJ5108277.1"/>
    <property type="molecule type" value="Genomic_DNA"/>
</dbReference>
<evidence type="ECO:0000313" key="6">
    <source>
        <dbReference type="EMBL" id="KAJ5108277.1"/>
    </source>
</evidence>
<dbReference type="PRINTS" id="PR00792">
    <property type="entry name" value="PEPSIN"/>
</dbReference>
<dbReference type="InterPro" id="IPR001461">
    <property type="entry name" value="Aspartic_peptidase_A1"/>
</dbReference>
<evidence type="ECO:0000313" key="7">
    <source>
        <dbReference type="Proteomes" id="UP001149165"/>
    </source>
</evidence>
<accession>A0A9W9FZ75</accession>
<gene>
    <name evidence="6" type="ORF">N7456_004952</name>
</gene>
<dbReference type="PROSITE" id="PS51767">
    <property type="entry name" value="PEPTIDASE_A1"/>
    <property type="match status" value="1"/>
</dbReference>
<comment type="similarity">
    <text evidence="1">Belongs to the peptidase A1 family.</text>
</comment>
<evidence type="ECO:0000256" key="2">
    <source>
        <dbReference type="ARBA" id="ARBA00022801"/>
    </source>
</evidence>
<comment type="caution">
    <text evidence="6">The sequence shown here is derived from an EMBL/GenBank/DDBJ whole genome shotgun (WGS) entry which is preliminary data.</text>
</comment>
<evidence type="ECO:0000256" key="3">
    <source>
        <dbReference type="PIRSR" id="PIRSR601461-2"/>
    </source>
</evidence>
<feature type="chain" id="PRO_5040754697" description="Peptidase A1 domain-containing protein" evidence="4">
    <location>
        <begin position="20"/>
        <end position="444"/>
    </location>
</feature>
<keyword evidence="7" id="KW-1185">Reference proteome</keyword>
<dbReference type="InterPro" id="IPR033121">
    <property type="entry name" value="PEPTIDASE_A1"/>
</dbReference>
<dbReference type="PANTHER" id="PTHR47966">
    <property type="entry name" value="BETA-SITE APP-CLEAVING ENZYME, ISOFORM A-RELATED"/>
    <property type="match status" value="1"/>
</dbReference>
<sequence length="444" mass="47900">MRSGSAWLFGLAGIALSNALTLEKRENPAVLAVPMVRERNTSRQISKRSKTVKVDPQDDYLDPYGYLINVTFGTPPQPFLAYFSTWGNICQLNGVGAGDCEYFAEYSSDDSCGGDGSYNRTASTTAKKLEGGFSYNDTNTGTMATGDFVTDVLSIGGVKIDDMKMGILTNDDFTPNILGLGYGNASSTSLTQALADTGAINSPAFSLYNDLVLFGGVNKAQYNGSLHTFPIVNGSDLSKALRINMDRISINETSEASKDFPLDAVFDIELDMTYVPKSVAEALNAQIGNTSVADDWGQVNFTCNAISENSTIEFKFGGLEFQFPLWEFVSHESDATDSYGWSSDNETCYFTICENKDLQDEGSIVLGTNFINMIYSVFDLDNDEISLAKLSWDFEAEDDIVEITSGKNGVPGAKKDSSSASPRIGKGLGMIALAVAPAVLMLAF</sequence>
<keyword evidence="4" id="KW-0732">Signal</keyword>
<feature type="signal peptide" evidence="4">
    <location>
        <begin position="1"/>
        <end position="19"/>
    </location>
</feature>
<keyword evidence="2" id="KW-0378">Hydrolase</keyword>
<feature type="domain" description="Peptidase A1" evidence="5">
    <location>
        <begin position="66"/>
        <end position="388"/>
    </location>
</feature>
<feature type="disulfide bond" evidence="3">
    <location>
        <begin position="303"/>
        <end position="348"/>
    </location>
</feature>
<dbReference type="InterPro" id="IPR021109">
    <property type="entry name" value="Peptidase_aspartic_dom_sf"/>
</dbReference>
<dbReference type="OrthoDB" id="771136at2759"/>
<dbReference type="PANTHER" id="PTHR47966:SF51">
    <property type="entry name" value="BETA-SITE APP-CLEAVING ENZYME, ISOFORM A-RELATED"/>
    <property type="match status" value="1"/>
</dbReference>
<reference evidence="6" key="2">
    <citation type="journal article" date="2023" name="IMA Fungus">
        <title>Comparative genomic study of the Penicillium genus elucidates a diverse pangenome and 15 lateral gene transfer events.</title>
        <authorList>
            <person name="Petersen C."/>
            <person name="Sorensen T."/>
            <person name="Nielsen M.R."/>
            <person name="Sondergaard T.E."/>
            <person name="Sorensen J.L."/>
            <person name="Fitzpatrick D.A."/>
            <person name="Frisvad J.C."/>
            <person name="Nielsen K.L."/>
        </authorList>
    </citation>
    <scope>NUCLEOTIDE SEQUENCE</scope>
    <source>
        <strain evidence="6">IBT 30069</strain>
    </source>
</reference>
<dbReference type="GO" id="GO:0004190">
    <property type="term" value="F:aspartic-type endopeptidase activity"/>
    <property type="evidence" value="ECO:0007669"/>
    <property type="project" value="InterPro"/>
</dbReference>
<proteinExistence type="inferred from homology"/>
<dbReference type="AlphaFoldDB" id="A0A9W9FZ75"/>
<protein>
    <recommendedName>
        <fullName evidence="5">Peptidase A1 domain-containing protein</fullName>
    </recommendedName>
</protein>
<dbReference type="GO" id="GO:0006508">
    <property type="term" value="P:proteolysis"/>
    <property type="evidence" value="ECO:0007669"/>
    <property type="project" value="InterPro"/>
</dbReference>
<evidence type="ECO:0000256" key="4">
    <source>
        <dbReference type="SAM" id="SignalP"/>
    </source>
</evidence>
<name>A0A9W9FZ75_9EURO</name>
<evidence type="ECO:0000259" key="5">
    <source>
        <dbReference type="PROSITE" id="PS51767"/>
    </source>
</evidence>
<evidence type="ECO:0000256" key="1">
    <source>
        <dbReference type="ARBA" id="ARBA00007447"/>
    </source>
</evidence>
<reference evidence="6" key="1">
    <citation type="submission" date="2022-11" db="EMBL/GenBank/DDBJ databases">
        <authorList>
            <person name="Petersen C."/>
        </authorList>
    </citation>
    <scope>NUCLEOTIDE SEQUENCE</scope>
    <source>
        <strain evidence="6">IBT 30069</strain>
    </source>
</reference>
<dbReference type="Gene3D" id="2.40.70.10">
    <property type="entry name" value="Acid Proteases"/>
    <property type="match status" value="2"/>
</dbReference>
<dbReference type="SUPFAM" id="SSF50630">
    <property type="entry name" value="Acid proteases"/>
    <property type="match status" value="1"/>
</dbReference>
<dbReference type="Pfam" id="PF00026">
    <property type="entry name" value="Asp"/>
    <property type="match status" value="1"/>
</dbReference>